<dbReference type="Pfam" id="PF02518">
    <property type="entry name" value="HATPase_c"/>
    <property type="match status" value="1"/>
</dbReference>
<organism evidence="14 15">
    <name type="scientific">Nocardioides conyzicola</name>
    <dbReference type="NCBI Taxonomy" id="1651781"/>
    <lineage>
        <taxon>Bacteria</taxon>
        <taxon>Bacillati</taxon>
        <taxon>Actinomycetota</taxon>
        <taxon>Actinomycetes</taxon>
        <taxon>Propionibacteriales</taxon>
        <taxon>Nocardioidaceae</taxon>
        <taxon>Nocardioides</taxon>
    </lineage>
</organism>
<evidence type="ECO:0000313" key="15">
    <source>
        <dbReference type="Proteomes" id="UP001499974"/>
    </source>
</evidence>
<dbReference type="Gene3D" id="3.40.50.2300">
    <property type="match status" value="1"/>
</dbReference>
<dbReference type="PROSITE" id="PS50113">
    <property type="entry name" value="PAC"/>
    <property type="match status" value="2"/>
</dbReference>
<dbReference type="InterPro" id="IPR035965">
    <property type="entry name" value="PAS-like_dom_sf"/>
</dbReference>
<dbReference type="PROSITE" id="PS50112">
    <property type="entry name" value="PAS"/>
    <property type="match status" value="2"/>
</dbReference>
<dbReference type="SMART" id="SM00086">
    <property type="entry name" value="PAC"/>
    <property type="match status" value="3"/>
</dbReference>
<evidence type="ECO:0000256" key="8">
    <source>
        <dbReference type="PROSITE-ProRule" id="PRU00169"/>
    </source>
</evidence>
<dbReference type="Pfam" id="PF00512">
    <property type="entry name" value="HisKA"/>
    <property type="match status" value="1"/>
</dbReference>
<dbReference type="SUPFAM" id="SSF52172">
    <property type="entry name" value="CheY-like"/>
    <property type="match status" value="1"/>
</dbReference>
<dbReference type="Gene3D" id="3.30.565.10">
    <property type="entry name" value="Histidine kinase-like ATPase, C-terminal domain"/>
    <property type="match status" value="1"/>
</dbReference>
<dbReference type="InterPro" id="IPR000700">
    <property type="entry name" value="PAS-assoc_C"/>
</dbReference>
<dbReference type="PROSITE" id="PS50110">
    <property type="entry name" value="RESPONSE_REGULATORY"/>
    <property type="match status" value="1"/>
</dbReference>
<dbReference type="CDD" id="cd00130">
    <property type="entry name" value="PAS"/>
    <property type="match status" value="2"/>
</dbReference>
<dbReference type="PRINTS" id="PR00344">
    <property type="entry name" value="BCTRLSENSOR"/>
</dbReference>
<accession>A0ABP8WZ19</accession>
<dbReference type="RefSeq" id="WP_345520059.1">
    <property type="nucleotide sequence ID" value="NZ_BAABKM010000002.1"/>
</dbReference>
<evidence type="ECO:0000313" key="14">
    <source>
        <dbReference type="EMBL" id="GAA4697019.1"/>
    </source>
</evidence>
<evidence type="ECO:0000256" key="1">
    <source>
        <dbReference type="ARBA" id="ARBA00000085"/>
    </source>
</evidence>
<dbReference type="PANTHER" id="PTHR43047">
    <property type="entry name" value="TWO-COMPONENT HISTIDINE PROTEIN KINASE"/>
    <property type="match status" value="1"/>
</dbReference>
<feature type="modified residue" description="4-aspartylphosphate" evidence="8">
    <location>
        <position position="62"/>
    </location>
</feature>
<dbReference type="InterPro" id="IPR001610">
    <property type="entry name" value="PAC"/>
</dbReference>
<evidence type="ECO:0000256" key="2">
    <source>
        <dbReference type="ARBA" id="ARBA00004236"/>
    </source>
</evidence>
<keyword evidence="4 8" id="KW-0597">Phosphoprotein</keyword>
<dbReference type="InterPro" id="IPR036890">
    <property type="entry name" value="HATPase_C_sf"/>
</dbReference>
<dbReference type="InterPro" id="IPR005467">
    <property type="entry name" value="His_kinase_dom"/>
</dbReference>
<keyword evidence="15" id="KW-1185">Reference proteome</keyword>
<protein>
    <recommendedName>
        <fullName evidence="3">histidine kinase</fullName>
        <ecNumber evidence="3">2.7.13.3</ecNumber>
    </recommendedName>
</protein>
<dbReference type="PANTHER" id="PTHR43047:SF72">
    <property type="entry name" value="OSMOSENSING HISTIDINE PROTEIN KINASE SLN1"/>
    <property type="match status" value="1"/>
</dbReference>
<dbReference type="SMART" id="SM00091">
    <property type="entry name" value="PAS"/>
    <property type="match status" value="3"/>
</dbReference>
<dbReference type="InterPro" id="IPR011006">
    <property type="entry name" value="CheY-like_superfamily"/>
</dbReference>
<feature type="domain" description="PAC" evidence="13">
    <location>
        <begin position="357"/>
        <end position="409"/>
    </location>
</feature>
<feature type="domain" description="PAS" evidence="12">
    <location>
        <begin position="410"/>
        <end position="483"/>
    </location>
</feature>
<dbReference type="PROSITE" id="PS50109">
    <property type="entry name" value="HIS_KIN"/>
    <property type="match status" value="1"/>
</dbReference>
<dbReference type="Pfam" id="PF00072">
    <property type="entry name" value="Response_reg"/>
    <property type="match status" value="1"/>
</dbReference>
<dbReference type="Pfam" id="PF13426">
    <property type="entry name" value="PAS_9"/>
    <property type="match status" value="2"/>
</dbReference>
<comment type="caution">
    <text evidence="14">The sequence shown here is derived from an EMBL/GenBank/DDBJ whole genome shotgun (WGS) entry which is preliminary data.</text>
</comment>
<dbReference type="Gene3D" id="3.30.450.20">
    <property type="entry name" value="PAS domain"/>
    <property type="match status" value="3"/>
</dbReference>
<evidence type="ECO:0000259" key="10">
    <source>
        <dbReference type="PROSITE" id="PS50109"/>
    </source>
</evidence>
<evidence type="ECO:0000256" key="5">
    <source>
        <dbReference type="ARBA" id="ARBA00022679"/>
    </source>
</evidence>
<dbReference type="InterPro" id="IPR036097">
    <property type="entry name" value="HisK_dim/P_sf"/>
</dbReference>
<keyword evidence="7" id="KW-0902">Two-component regulatory system</keyword>
<name>A0ABP8WZ19_9ACTN</name>
<evidence type="ECO:0000259" key="13">
    <source>
        <dbReference type="PROSITE" id="PS50113"/>
    </source>
</evidence>
<dbReference type="CDD" id="cd00075">
    <property type="entry name" value="HATPase"/>
    <property type="match status" value="1"/>
</dbReference>
<dbReference type="Gene3D" id="1.10.287.130">
    <property type="match status" value="1"/>
</dbReference>
<evidence type="ECO:0000256" key="3">
    <source>
        <dbReference type="ARBA" id="ARBA00012438"/>
    </source>
</evidence>
<dbReference type="InterPro" id="IPR013767">
    <property type="entry name" value="PAS_fold"/>
</dbReference>
<comment type="subcellular location">
    <subcellularLocation>
        <location evidence="2">Cell membrane</location>
    </subcellularLocation>
</comment>
<dbReference type="SMART" id="SM00387">
    <property type="entry name" value="HATPase_c"/>
    <property type="match status" value="1"/>
</dbReference>
<keyword evidence="6" id="KW-0418">Kinase</keyword>
<comment type="catalytic activity">
    <reaction evidence="1">
        <text>ATP + protein L-histidine = ADP + protein N-phospho-L-histidine.</text>
        <dbReference type="EC" id="2.7.13.3"/>
    </reaction>
</comment>
<dbReference type="CDD" id="cd00082">
    <property type="entry name" value="HisKA"/>
    <property type="match status" value="1"/>
</dbReference>
<feature type="region of interest" description="Disordered" evidence="9">
    <location>
        <begin position="130"/>
        <end position="149"/>
    </location>
</feature>
<evidence type="ECO:0000259" key="11">
    <source>
        <dbReference type="PROSITE" id="PS50110"/>
    </source>
</evidence>
<dbReference type="Pfam" id="PF00989">
    <property type="entry name" value="PAS"/>
    <property type="match status" value="1"/>
</dbReference>
<sequence length="780" mass="85178">MAAGGESTRPTIVVVDDAAEVRALVRARLRLSGLLDVVGEAGNGAEAVEAVRELRPALVLLDVSMPVMDGLEALPQILAVSPGTRVVMYSGFQEEGLAHRAVELGASAFFEKSTSLETLAGDLVEVLESPGARQPAPRTVGATGPDDEGEQRVLREHLERFREVFEDAAIGMATVTLAGRVVRANRSLGSILDRSVDELVGTAYSSFVGTASGALDRVLAGILSGAEDVGQVEHDVVGSAAPRRVVATFAPVLDSERRPLYLFVQVQDVSVQRVAEEELRRSETRFRLLVDNVEDYAILMLSPEGLVESWNAGAQRIKGYTADEIVGRHFRTFYPQELQDAKHPEHELEIALRDGHYEEEGWRVRKDGTRFWSTVLITAVHDSDGRHVGFAKVTRDVTRRREQEEALRESEERFRLLVETVADYAIFMLSPEGLVASWNAGAQRSKGYTADEIIGKHFRTFYPPELQESKHPEHELELAIRDGRYEEEGWRVRKDGSRFWANVVITAVRDAGGRLVGFAKVTRDVTERKLLIEERETAAAALTEANSRLQQAAEDQAHFLATTAHELRTPVAVLGGTADMLVAHWTELEDDELEELLLGMGASATRLRRLLDDLLTASRLQSSRLELEREPVDVGRVVADSVATARRTHPDAGVESEVDGDLEVVGDAGRLGQVVDNLVNNALLHGEPPVRVTARADGEDVLVTVTESGPGVPPHMQARLFERFSTGQAKGGTGLGLFIVRQLVRAHGGDAFYRAPEGDVPGAFVVRLPRAGAPDADHPG</sequence>
<dbReference type="CDD" id="cd17541">
    <property type="entry name" value="REC_CheB-like"/>
    <property type="match status" value="1"/>
</dbReference>
<dbReference type="InterPro" id="IPR004358">
    <property type="entry name" value="Sig_transdc_His_kin-like_C"/>
</dbReference>
<dbReference type="EMBL" id="BAABKM010000002">
    <property type="protein sequence ID" value="GAA4697019.1"/>
    <property type="molecule type" value="Genomic_DNA"/>
</dbReference>
<dbReference type="Proteomes" id="UP001499974">
    <property type="component" value="Unassembled WGS sequence"/>
</dbReference>
<evidence type="ECO:0000256" key="4">
    <source>
        <dbReference type="ARBA" id="ARBA00022553"/>
    </source>
</evidence>
<dbReference type="NCBIfam" id="TIGR00229">
    <property type="entry name" value="sensory_box"/>
    <property type="match status" value="3"/>
</dbReference>
<dbReference type="SMART" id="SM00448">
    <property type="entry name" value="REC"/>
    <property type="match status" value="1"/>
</dbReference>
<keyword evidence="5" id="KW-0808">Transferase</keyword>
<feature type="domain" description="PAC" evidence="13">
    <location>
        <begin position="485"/>
        <end position="537"/>
    </location>
</feature>
<feature type="domain" description="Histidine kinase" evidence="10">
    <location>
        <begin position="562"/>
        <end position="772"/>
    </location>
</feature>
<gene>
    <name evidence="14" type="ORF">GCM10023349_10990</name>
</gene>
<dbReference type="SUPFAM" id="SSF47384">
    <property type="entry name" value="Homodimeric domain of signal transducing histidine kinase"/>
    <property type="match status" value="1"/>
</dbReference>
<dbReference type="InterPro" id="IPR003661">
    <property type="entry name" value="HisK_dim/P_dom"/>
</dbReference>
<dbReference type="SUPFAM" id="SSF55785">
    <property type="entry name" value="PYP-like sensor domain (PAS domain)"/>
    <property type="match status" value="3"/>
</dbReference>
<evidence type="ECO:0000256" key="7">
    <source>
        <dbReference type="ARBA" id="ARBA00023012"/>
    </source>
</evidence>
<evidence type="ECO:0000256" key="9">
    <source>
        <dbReference type="SAM" id="MobiDB-lite"/>
    </source>
</evidence>
<proteinExistence type="predicted"/>
<dbReference type="InterPro" id="IPR003594">
    <property type="entry name" value="HATPase_dom"/>
</dbReference>
<evidence type="ECO:0000256" key="6">
    <source>
        <dbReference type="ARBA" id="ARBA00022777"/>
    </source>
</evidence>
<dbReference type="EC" id="2.7.13.3" evidence="3"/>
<dbReference type="InterPro" id="IPR000014">
    <property type="entry name" value="PAS"/>
</dbReference>
<evidence type="ECO:0000259" key="12">
    <source>
        <dbReference type="PROSITE" id="PS50112"/>
    </source>
</evidence>
<dbReference type="SUPFAM" id="SSF55874">
    <property type="entry name" value="ATPase domain of HSP90 chaperone/DNA topoisomerase II/histidine kinase"/>
    <property type="match status" value="1"/>
</dbReference>
<dbReference type="SMART" id="SM00388">
    <property type="entry name" value="HisKA"/>
    <property type="match status" value="1"/>
</dbReference>
<dbReference type="InterPro" id="IPR001789">
    <property type="entry name" value="Sig_transdc_resp-reg_receiver"/>
</dbReference>
<reference evidence="15" key="1">
    <citation type="journal article" date="2019" name="Int. J. Syst. Evol. Microbiol.">
        <title>The Global Catalogue of Microorganisms (GCM) 10K type strain sequencing project: providing services to taxonomists for standard genome sequencing and annotation.</title>
        <authorList>
            <consortium name="The Broad Institute Genomics Platform"/>
            <consortium name="The Broad Institute Genome Sequencing Center for Infectious Disease"/>
            <person name="Wu L."/>
            <person name="Ma J."/>
        </authorList>
    </citation>
    <scope>NUCLEOTIDE SEQUENCE [LARGE SCALE GENOMIC DNA]</scope>
    <source>
        <strain evidence="15">JCM 18531</strain>
    </source>
</reference>
<feature type="domain" description="Response regulatory" evidence="11">
    <location>
        <begin position="11"/>
        <end position="127"/>
    </location>
</feature>
<feature type="domain" description="PAS" evidence="12">
    <location>
        <begin position="282"/>
        <end position="355"/>
    </location>
</feature>